<feature type="transmembrane region" description="Helical" evidence="2">
    <location>
        <begin position="78"/>
        <end position="99"/>
    </location>
</feature>
<dbReference type="RefSeq" id="WP_232651831.1">
    <property type="nucleotide sequence ID" value="NZ_JAJSBI010000016.1"/>
</dbReference>
<organism evidence="3 4">
    <name type="scientific">Streptomyces guryensis</name>
    <dbReference type="NCBI Taxonomy" id="2886947"/>
    <lineage>
        <taxon>Bacteria</taxon>
        <taxon>Bacillati</taxon>
        <taxon>Actinomycetota</taxon>
        <taxon>Actinomycetes</taxon>
        <taxon>Kitasatosporales</taxon>
        <taxon>Streptomycetaceae</taxon>
        <taxon>Streptomyces</taxon>
    </lineage>
</organism>
<evidence type="ECO:0000313" key="4">
    <source>
        <dbReference type="Proteomes" id="UP001108029"/>
    </source>
</evidence>
<reference evidence="3" key="1">
    <citation type="submission" date="2021-12" db="EMBL/GenBank/DDBJ databases">
        <authorList>
            <person name="Lee J.-H."/>
            <person name="Kim S.-B."/>
        </authorList>
    </citation>
    <scope>NUCLEOTIDE SEQUENCE</scope>
    <source>
        <strain evidence="3">NR30</strain>
    </source>
</reference>
<keyword evidence="2" id="KW-1133">Transmembrane helix</keyword>
<feature type="region of interest" description="Disordered" evidence="1">
    <location>
        <begin position="45"/>
        <end position="77"/>
    </location>
</feature>
<evidence type="ECO:0000313" key="3">
    <source>
        <dbReference type="EMBL" id="MCD9877535.1"/>
    </source>
</evidence>
<feature type="transmembrane region" description="Helical" evidence="2">
    <location>
        <begin position="163"/>
        <end position="182"/>
    </location>
</feature>
<protein>
    <submittedName>
        <fullName evidence="3">Uncharacterized protein</fullName>
    </submittedName>
</protein>
<feature type="transmembrane region" description="Helical" evidence="2">
    <location>
        <begin position="136"/>
        <end position="157"/>
    </location>
</feature>
<evidence type="ECO:0000256" key="2">
    <source>
        <dbReference type="SAM" id="Phobius"/>
    </source>
</evidence>
<comment type="caution">
    <text evidence="3">The sequence shown here is derived from an EMBL/GenBank/DDBJ whole genome shotgun (WGS) entry which is preliminary data.</text>
</comment>
<evidence type="ECO:0000256" key="1">
    <source>
        <dbReference type="SAM" id="MobiDB-lite"/>
    </source>
</evidence>
<keyword evidence="2" id="KW-0472">Membrane</keyword>
<name>A0A9Q3VUJ0_9ACTN</name>
<feature type="transmembrane region" description="Helical" evidence="2">
    <location>
        <begin position="111"/>
        <end position="129"/>
    </location>
</feature>
<keyword evidence="2" id="KW-0812">Transmembrane</keyword>
<dbReference type="Proteomes" id="UP001108029">
    <property type="component" value="Unassembled WGS sequence"/>
</dbReference>
<sequence>MGSVHVKTFQPLTGAGRFRVLTPLRALRDIEARHPARWGAKSPMQTIRIKRPVKRTSTDGRSSTDGTERARPGPGRDLSPLLAGAATAVGGFGALLALADSDSPLRGPLTLFFLLAAPATAIGAALRGLEPFGRTLAAVAGAIVLNMLVAQGMLAVHRWSVRGGVIAVTVISFFLLLSCVTVKPTKR</sequence>
<proteinExistence type="predicted"/>
<dbReference type="AlphaFoldDB" id="A0A9Q3VUJ0"/>
<keyword evidence="4" id="KW-1185">Reference proteome</keyword>
<gene>
    <name evidence="3" type="ORF">LJ657_28700</name>
</gene>
<accession>A0A9Q3VUJ0</accession>
<dbReference type="EMBL" id="JAJSBI010000016">
    <property type="protein sequence ID" value="MCD9877535.1"/>
    <property type="molecule type" value="Genomic_DNA"/>
</dbReference>